<evidence type="ECO:0000256" key="2">
    <source>
        <dbReference type="ARBA" id="ARBA00022519"/>
    </source>
</evidence>
<dbReference type="SUPFAM" id="SSF46565">
    <property type="entry name" value="Chaperone J-domain"/>
    <property type="match status" value="1"/>
</dbReference>
<dbReference type="InterPro" id="IPR036869">
    <property type="entry name" value="J_dom_sf"/>
</dbReference>
<evidence type="ECO:0000256" key="6">
    <source>
        <dbReference type="ARBA" id="ARBA00023186"/>
    </source>
</evidence>
<keyword evidence="5 7" id="KW-0472">Membrane</keyword>
<evidence type="ECO:0000256" key="3">
    <source>
        <dbReference type="ARBA" id="ARBA00022692"/>
    </source>
</evidence>
<keyword evidence="1 7" id="KW-1003">Cell membrane</keyword>
<feature type="topological domain" description="Cytoplasmic" evidence="7">
    <location>
        <begin position="30"/>
        <end position="255"/>
    </location>
</feature>
<evidence type="ECO:0000259" key="9">
    <source>
        <dbReference type="PROSITE" id="PS50076"/>
    </source>
</evidence>
<dbReference type="PANTHER" id="PTHR24074">
    <property type="entry name" value="CO-CHAPERONE PROTEIN DJLA"/>
    <property type="match status" value="1"/>
</dbReference>
<dbReference type="Pfam" id="PF00226">
    <property type="entry name" value="DnaJ"/>
    <property type="match status" value="1"/>
</dbReference>
<dbReference type="NCBIfam" id="NF006948">
    <property type="entry name" value="PRK09430.1"/>
    <property type="match status" value="1"/>
</dbReference>
<keyword evidence="6 7" id="KW-0143">Chaperone</keyword>
<dbReference type="Gene3D" id="1.10.287.110">
    <property type="entry name" value="DnaJ domain"/>
    <property type="match status" value="1"/>
</dbReference>
<organism evidence="10 11">
    <name type="scientific">Banduia mediterranea</name>
    <dbReference type="NCBI Taxonomy" id="3075609"/>
    <lineage>
        <taxon>Bacteria</taxon>
        <taxon>Pseudomonadati</taxon>
        <taxon>Pseudomonadota</taxon>
        <taxon>Gammaproteobacteria</taxon>
        <taxon>Nevskiales</taxon>
        <taxon>Algiphilaceae</taxon>
        <taxon>Banduia</taxon>
    </lineage>
</organism>
<comment type="caution">
    <text evidence="10">The sequence shown here is derived from an EMBL/GenBank/DDBJ whole genome shotgun (WGS) entry which is preliminary data.</text>
</comment>
<comment type="subcellular location">
    <subcellularLocation>
        <location evidence="7">Cell inner membrane</location>
        <topology evidence="7">Single-pass type III membrane protein</topology>
    </subcellularLocation>
</comment>
<name>A0ABU2WLR5_9GAMM</name>
<accession>A0ABU2WLR5</accession>
<evidence type="ECO:0000256" key="8">
    <source>
        <dbReference type="SAM" id="Phobius"/>
    </source>
</evidence>
<dbReference type="PROSITE" id="PS50076">
    <property type="entry name" value="DNAJ_2"/>
    <property type="match status" value="1"/>
</dbReference>
<dbReference type="SMART" id="SM00271">
    <property type="entry name" value="DnaJ"/>
    <property type="match status" value="1"/>
</dbReference>
<evidence type="ECO:0000313" key="11">
    <source>
        <dbReference type="Proteomes" id="UP001254608"/>
    </source>
</evidence>
<reference evidence="10 11" key="1">
    <citation type="submission" date="2023-09" db="EMBL/GenBank/DDBJ databases">
        <authorList>
            <person name="Rey-Velasco X."/>
        </authorList>
    </citation>
    <scope>NUCLEOTIDE SEQUENCE [LARGE SCALE GENOMIC DNA]</scope>
    <source>
        <strain evidence="10 11">W345</strain>
    </source>
</reference>
<dbReference type="InterPro" id="IPR050817">
    <property type="entry name" value="DjlA_DnaK_co-chaperone"/>
</dbReference>
<comment type="subunit">
    <text evidence="7">Homodimer.</text>
</comment>
<keyword evidence="3 7" id="KW-0812">Transmembrane</keyword>
<evidence type="ECO:0000256" key="4">
    <source>
        <dbReference type="ARBA" id="ARBA00022989"/>
    </source>
</evidence>
<dbReference type="EMBL" id="JAVRIC010000022">
    <property type="protein sequence ID" value="MDT0498475.1"/>
    <property type="molecule type" value="Genomic_DNA"/>
</dbReference>
<feature type="topological domain" description="Periplasmic" evidence="7">
    <location>
        <begin position="1"/>
        <end position="5"/>
    </location>
</feature>
<proteinExistence type="inferred from homology"/>
<dbReference type="InterPro" id="IPR029024">
    <property type="entry name" value="TerB-like"/>
</dbReference>
<dbReference type="InterPro" id="IPR007791">
    <property type="entry name" value="DjlA_N"/>
</dbReference>
<dbReference type="CDD" id="cd06257">
    <property type="entry name" value="DnaJ"/>
    <property type="match status" value="1"/>
</dbReference>
<evidence type="ECO:0000256" key="1">
    <source>
        <dbReference type="ARBA" id="ARBA00022475"/>
    </source>
</evidence>
<keyword evidence="2 7" id="KW-0997">Cell inner membrane</keyword>
<protein>
    <recommendedName>
        <fullName evidence="7">Co-chaperone protein DjlA</fullName>
    </recommendedName>
</protein>
<dbReference type="CDD" id="cd07316">
    <property type="entry name" value="terB_like_DjlA"/>
    <property type="match status" value="1"/>
</dbReference>
<dbReference type="Gene3D" id="1.10.3680.10">
    <property type="entry name" value="TerB-like"/>
    <property type="match status" value="1"/>
</dbReference>
<keyword evidence="4 7" id="KW-1133">Transmembrane helix</keyword>
<feature type="transmembrane region" description="Helical" evidence="8">
    <location>
        <begin position="6"/>
        <end position="31"/>
    </location>
</feature>
<comment type="function">
    <text evidence="7">Regulatory DnaK co-chaperone. Direct interaction between DnaK and DjlA is needed for the induction of the wcaABCDE operon, involved in the synthesis of a colanic acid polysaccharide capsule, possibly through activation of the RcsB/RcsC phosphotransfer signaling pathway. The colanic acid capsule may help the bacterium survive conditions outside the host.</text>
</comment>
<evidence type="ECO:0000256" key="7">
    <source>
        <dbReference type="HAMAP-Rule" id="MF_01153"/>
    </source>
</evidence>
<dbReference type="InterPro" id="IPR001623">
    <property type="entry name" value="DnaJ_domain"/>
</dbReference>
<dbReference type="Proteomes" id="UP001254608">
    <property type="component" value="Unassembled WGS sequence"/>
</dbReference>
<dbReference type="RefSeq" id="WP_311365888.1">
    <property type="nucleotide sequence ID" value="NZ_JAVRIC010000022.1"/>
</dbReference>
<dbReference type="PRINTS" id="PR00625">
    <property type="entry name" value="JDOMAIN"/>
</dbReference>
<dbReference type="Pfam" id="PF05099">
    <property type="entry name" value="TerB"/>
    <property type="match status" value="1"/>
</dbReference>
<comment type="domain">
    <text evidence="7">The transmembrane domain is a dimerization domain.</text>
</comment>
<dbReference type="SUPFAM" id="SSF158682">
    <property type="entry name" value="TerB-like"/>
    <property type="match status" value="1"/>
</dbReference>
<feature type="domain" description="J" evidence="9">
    <location>
        <begin position="189"/>
        <end position="255"/>
    </location>
</feature>
<gene>
    <name evidence="7 10" type="primary">djlA</name>
    <name evidence="10" type="ORF">RM530_14075</name>
</gene>
<dbReference type="HAMAP" id="MF_01153">
    <property type="entry name" value="DjlA"/>
    <property type="match status" value="1"/>
</dbReference>
<sequence>MNLTTIAGALIGFAIGRFPGLVLGALIGYFLSRMTLGTVVRAAVGKLQQQFLESTFAVMGAVCKADGQITEDEIRVAETLFERLRLDSVARQTARTAFNRGKTAGFDLDAEVQTFRKACRGQHALLQMFLQVQISAVVADGEMHPAEHEMVMRIARGLGLSEAEVRQVEAMLLGGGRASEASSPQRLENAYRVLGVSPSAPDAEIKKAYRRLMSQNHPDKLAAKGLPESMRQMAEEKTREITGAYEIVERARAKS</sequence>
<dbReference type="InterPro" id="IPR023749">
    <property type="entry name" value="DjlA"/>
</dbReference>
<keyword evidence="11" id="KW-1185">Reference proteome</keyword>
<evidence type="ECO:0000313" key="10">
    <source>
        <dbReference type="EMBL" id="MDT0498475.1"/>
    </source>
</evidence>
<evidence type="ECO:0000256" key="5">
    <source>
        <dbReference type="ARBA" id="ARBA00023136"/>
    </source>
</evidence>